<keyword evidence="6 9" id="KW-0378">Hydrolase</keyword>
<feature type="active site" description="Charge relay system" evidence="8 9">
    <location>
        <position position="174"/>
    </location>
</feature>
<evidence type="ECO:0000256" key="11">
    <source>
        <dbReference type="SAM" id="SignalP"/>
    </source>
</evidence>
<dbReference type="PROSITE" id="PS50268">
    <property type="entry name" value="CADHERIN_2"/>
    <property type="match status" value="1"/>
</dbReference>
<dbReference type="InterPro" id="IPR000209">
    <property type="entry name" value="Peptidase_S8/S53_dom"/>
</dbReference>
<evidence type="ECO:0000256" key="5">
    <source>
        <dbReference type="ARBA" id="ARBA00022729"/>
    </source>
</evidence>
<dbReference type="Gene3D" id="3.50.30.30">
    <property type="match status" value="1"/>
</dbReference>
<comment type="similarity">
    <text evidence="1 9 10">Belongs to the peptidase S8 family.</text>
</comment>
<dbReference type="InterPro" id="IPR003137">
    <property type="entry name" value="PA_domain"/>
</dbReference>
<evidence type="ECO:0000256" key="2">
    <source>
        <dbReference type="ARBA" id="ARBA00022512"/>
    </source>
</evidence>
<feature type="active site" description="Charge relay system" evidence="8 9">
    <location>
        <position position="230"/>
    </location>
</feature>
<dbReference type="Gene3D" id="3.40.50.200">
    <property type="entry name" value="Peptidase S8/S53 domain"/>
    <property type="match status" value="1"/>
</dbReference>
<dbReference type="PROSITE" id="PS51892">
    <property type="entry name" value="SUBTILASE"/>
    <property type="match status" value="1"/>
</dbReference>
<keyword evidence="2" id="KW-0134">Cell wall</keyword>
<name>A4CF69_9GAMM</name>
<evidence type="ECO:0000256" key="3">
    <source>
        <dbReference type="ARBA" id="ARBA00022525"/>
    </source>
</evidence>
<feature type="active site" description="Charge relay system" evidence="8 9">
    <location>
        <position position="538"/>
    </location>
</feature>
<sequence length="1136" mass="118657">MSQGIIKKSAIALAVSGVLITAQQVSAASFEQYNQKNQKAVKAQVTKKDTAVKREAKSWVVKLHGAALSQASFGEKSQSVSAIANVQAKVEASIQALDLNVKVLARTSKLVNSIVVEGDKDTLAQLLSLPEVDNIYPVFDYELDVADSADYVKATPLVASGIAKGDGVKVAVLDTGVDYTHAAFGGAGTAAAYEEAISDPTSVVWPQGQIKGGYDYVNNDADPIDVDTNHGTHVSHSVTGIAPNVELYVYSVCDDGCSGLAQILALENAMDPNNDGDISDRVDVVNMSLGGNYGDKALDAVGLFINQAVKLGTNLVISAGNDGAYPFIVGGPSTTENALSVGAMTHPTDEAAIGTATVAGVETEFGTAAFGAEGPFEFSNLDAELIYPTENQEGCDPFSADTDFTGKAVMIDRGTCNFSDKAFYAQSKGAVFVIIANNREGAAPGMSAGPKGPDVTIRTVSVTQTDANNLKAQLNAGETATFSFKEEVKVTSGAIASFTSRGPSMDGYLKPEITAPGVNIMTAHPGLGDGLSGATGTSFSGPITAGAMSLLKEALPERNALELKATLMNAANLDVTMKARSIDPNAALAPISYIGSGLVDVEKAANLPVAAWAKDTKQAALSFGLVNLSQTTALTKTVEVKNFSNSAKTYSLSLTQRFADDEERGALSMSFPSSVTVPAGQTVSFDVVATIDPAKLPEWMLDSSNVGSVAATELLTTSELDGALNFSEGGEKAFHLVYHILPKAAASVSVMPEKTENGVAHMLTNTGAVNFEPFFAPTVASDDIDGSRFDLVSASIETIDVPATFCESGYAVLTTFVMDKGITHTYVGGFMADFDLNQDGVWDVTAQAGQLEWFYDVEPGTAISFTHAYGSTSGAIGNAYHTVGNNFVTVQSCLSSFGLTADQLGKVQANVRFRTEEYSWTPIPTNSVDNATAQYTFAISEPVAGLFDSTGNQVEMLAPGESAELLVSGAKFTMLSDSGSKAINVDPMADVRTAPVLMDTEFSVDENTATGTVIGQLSATYDALLANPVSEFIVVNSTSTAITVDAMGKVVVANAAQLDHDAGLTMVELEVVATDTRGNVSASAMVTVNINNLADEASEQPVVTPPPVVHKKSAGSMGWLVLLAAPFAILRRRKQK</sequence>
<feature type="chain" id="PRO_5002666057" evidence="11">
    <location>
        <begin position="28"/>
        <end position="1136"/>
    </location>
</feature>
<dbReference type="Pfam" id="PF00082">
    <property type="entry name" value="Peptidase_S8"/>
    <property type="match status" value="1"/>
</dbReference>
<organism evidence="13 14">
    <name type="scientific">Pseudoalteromonas tunicata D2</name>
    <dbReference type="NCBI Taxonomy" id="87626"/>
    <lineage>
        <taxon>Bacteria</taxon>
        <taxon>Pseudomonadati</taxon>
        <taxon>Pseudomonadota</taxon>
        <taxon>Gammaproteobacteria</taxon>
        <taxon>Alteromonadales</taxon>
        <taxon>Pseudoalteromonadaceae</taxon>
        <taxon>Pseudoalteromonas</taxon>
    </lineage>
</organism>
<dbReference type="PRINTS" id="PR00723">
    <property type="entry name" value="SUBTILISIN"/>
</dbReference>
<keyword evidence="7 9" id="KW-0720">Serine protease</keyword>
<dbReference type="AlphaFoldDB" id="A4CF69"/>
<dbReference type="CDD" id="cd11304">
    <property type="entry name" value="Cadherin_repeat"/>
    <property type="match status" value="1"/>
</dbReference>
<keyword evidence="4 9" id="KW-0645">Protease</keyword>
<dbReference type="PROSITE" id="PS00138">
    <property type="entry name" value="SUBTILASE_SER"/>
    <property type="match status" value="1"/>
</dbReference>
<dbReference type="Gene3D" id="2.60.40.60">
    <property type="entry name" value="Cadherins"/>
    <property type="match status" value="1"/>
</dbReference>
<dbReference type="InterPro" id="IPR002126">
    <property type="entry name" value="Cadherin-like_dom"/>
</dbReference>
<dbReference type="HOGENOM" id="CLU_278363_0_0_6"/>
<dbReference type="STRING" id="87626.PTD2_00372"/>
<evidence type="ECO:0000256" key="6">
    <source>
        <dbReference type="ARBA" id="ARBA00022801"/>
    </source>
</evidence>
<dbReference type="SUPFAM" id="SSF52743">
    <property type="entry name" value="Subtilisin-like"/>
    <property type="match status" value="1"/>
</dbReference>
<gene>
    <name evidence="13" type="ORF">PTD2_00372</name>
</gene>
<evidence type="ECO:0000256" key="10">
    <source>
        <dbReference type="RuleBase" id="RU003355"/>
    </source>
</evidence>
<dbReference type="InterPro" id="IPR020008">
    <property type="entry name" value="GlyGly_CTERM"/>
</dbReference>
<evidence type="ECO:0000256" key="8">
    <source>
        <dbReference type="PIRSR" id="PIRSR615500-1"/>
    </source>
</evidence>
<keyword evidence="14" id="KW-1185">Reference proteome</keyword>
<dbReference type="RefSeq" id="WP_009840728.1">
    <property type="nucleotide sequence ID" value="NZ_CH959303.1"/>
</dbReference>
<dbReference type="InterPro" id="IPR023827">
    <property type="entry name" value="Peptidase_S8_Asp-AS"/>
</dbReference>
<dbReference type="GO" id="GO:0004252">
    <property type="term" value="F:serine-type endopeptidase activity"/>
    <property type="evidence" value="ECO:0007669"/>
    <property type="project" value="UniProtKB-UniRule"/>
</dbReference>
<dbReference type="eggNOG" id="COG1404">
    <property type="taxonomic scope" value="Bacteria"/>
</dbReference>
<evidence type="ECO:0000313" key="13">
    <source>
        <dbReference type="EMBL" id="EAR26617.1"/>
    </source>
</evidence>
<evidence type="ECO:0000256" key="9">
    <source>
        <dbReference type="PROSITE-ProRule" id="PRU01240"/>
    </source>
</evidence>
<dbReference type="GO" id="GO:0016020">
    <property type="term" value="C:membrane"/>
    <property type="evidence" value="ECO:0007669"/>
    <property type="project" value="InterPro"/>
</dbReference>
<dbReference type="OrthoDB" id="614750at2"/>
<keyword evidence="3" id="KW-0964">Secreted</keyword>
<dbReference type="Proteomes" id="UP000006201">
    <property type="component" value="Unassembled WGS sequence"/>
</dbReference>
<evidence type="ECO:0000256" key="1">
    <source>
        <dbReference type="ARBA" id="ARBA00011073"/>
    </source>
</evidence>
<feature type="signal peptide" evidence="11">
    <location>
        <begin position="1"/>
        <end position="27"/>
    </location>
</feature>
<dbReference type="InterPro" id="IPR023828">
    <property type="entry name" value="Peptidase_S8_Ser-AS"/>
</dbReference>
<dbReference type="NCBIfam" id="TIGR03501">
    <property type="entry name" value="GlyGly_CTERM"/>
    <property type="match status" value="1"/>
</dbReference>
<evidence type="ECO:0000256" key="7">
    <source>
        <dbReference type="ARBA" id="ARBA00022825"/>
    </source>
</evidence>
<dbReference type="EMBL" id="AAOH01000011">
    <property type="protein sequence ID" value="EAR26617.1"/>
    <property type="molecule type" value="Genomic_DNA"/>
</dbReference>
<comment type="caution">
    <text evidence="13">The sequence shown here is derived from an EMBL/GenBank/DDBJ whole genome shotgun (WGS) entry which is preliminary data.</text>
</comment>
<dbReference type="CDD" id="cd04818">
    <property type="entry name" value="PA_subtilisin_1"/>
    <property type="match status" value="1"/>
</dbReference>
<dbReference type="Pfam" id="PF02225">
    <property type="entry name" value="PA"/>
    <property type="match status" value="1"/>
</dbReference>
<keyword evidence="5 11" id="KW-0732">Signal</keyword>
<dbReference type="InterPro" id="IPR036852">
    <property type="entry name" value="Peptidase_S8/S53_dom_sf"/>
</dbReference>
<dbReference type="GO" id="GO:0007156">
    <property type="term" value="P:homophilic cell adhesion via plasma membrane adhesion molecules"/>
    <property type="evidence" value="ECO:0007669"/>
    <property type="project" value="InterPro"/>
</dbReference>
<dbReference type="GO" id="GO:0006508">
    <property type="term" value="P:proteolysis"/>
    <property type="evidence" value="ECO:0007669"/>
    <property type="project" value="UniProtKB-KW"/>
</dbReference>
<dbReference type="GO" id="GO:0005509">
    <property type="term" value="F:calcium ion binding"/>
    <property type="evidence" value="ECO:0007669"/>
    <property type="project" value="InterPro"/>
</dbReference>
<dbReference type="InterPro" id="IPR046450">
    <property type="entry name" value="PA_dom_sf"/>
</dbReference>
<proteinExistence type="inferred from homology"/>
<dbReference type="SUPFAM" id="SSF52025">
    <property type="entry name" value="PA domain"/>
    <property type="match status" value="1"/>
</dbReference>
<dbReference type="InterPro" id="IPR050131">
    <property type="entry name" value="Peptidase_S8_subtilisin-like"/>
</dbReference>
<dbReference type="PANTHER" id="PTHR43806">
    <property type="entry name" value="PEPTIDASE S8"/>
    <property type="match status" value="1"/>
</dbReference>
<dbReference type="PROSITE" id="PS00136">
    <property type="entry name" value="SUBTILASE_ASP"/>
    <property type="match status" value="1"/>
</dbReference>
<dbReference type="SUPFAM" id="SSF49313">
    <property type="entry name" value="Cadherin-like"/>
    <property type="match status" value="1"/>
</dbReference>
<dbReference type="InterPro" id="IPR015919">
    <property type="entry name" value="Cadherin-like_sf"/>
</dbReference>
<evidence type="ECO:0000259" key="12">
    <source>
        <dbReference type="PROSITE" id="PS50268"/>
    </source>
</evidence>
<accession>A4CF69</accession>
<feature type="domain" description="Cadherin" evidence="12">
    <location>
        <begin position="996"/>
        <end position="1103"/>
    </location>
</feature>
<dbReference type="InterPro" id="IPR015500">
    <property type="entry name" value="Peptidase_S8_subtilisin-rel"/>
</dbReference>
<dbReference type="PANTHER" id="PTHR43806:SF11">
    <property type="entry name" value="CEREVISIN-RELATED"/>
    <property type="match status" value="1"/>
</dbReference>
<reference evidence="13 14" key="1">
    <citation type="submission" date="2006-02" db="EMBL/GenBank/DDBJ databases">
        <authorList>
            <person name="Moran M.A."/>
            <person name="Kjelleberg S."/>
            <person name="Egan S."/>
            <person name="Saunders N."/>
            <person name="Thomas T."/>
            <person name="Ferriera S."/>
            <person name="Johnson J."/>
            <person name="Kravitz S."/>
            <person name="Halpern A."/>
            <person name="Remington K."/>
            <person name="Beeson K."/>
            <person name="Tran B."/>
            <person name="Rogers Y.-H."/>
            <person name="Friedman R."/>
            <person name="Venter J.C."/>
        </authorList>
    </citation>
    <scope>NUCLEOTIDE SEQUENCE [LARGE SCALE GENOMIC DNA]</scope>
    <source>
        <strain evidence="13 14">D2</strain>
    </source>
</reference>
<evidence type="ECO:0000313" key="14">
    <source>
        <dbReference type="Proteomes" id="UP000006201"/>
    </source>
</evidence>
<protein>
    <submittedName>
        <fullName evidence="13">Serine protease, subtilase family protein</fullName>
    </submittedName>
</protein>
<evidence type="ECO:0000256" key="4">
    <source>
        <dbReference type="ARBA" id="ARBA00022670"/>
    </source>
</evidence>